<dbReference type="PANTHER" id="PTHR20953">
    <property type="entry name" value="KINASE-RELATED"/>
    <property type="match status" value="1"/>
</dbReference>
<dbReference type="AlphaFoldDB" id="A0A7V3YH48"/>
<keyword evidence="2" id="KW-0067">ATP-binding</keyword>
<dbReference type="InterPro" id="IPR001374">
    <property type="entry name" value="R3H_dom"/>
</dbReference>
<dbReference type="Gene3D" id="3.40.50.300">
    <property type="entry name" value="P-loop containing nucleotide triphosphate hydrolases"/>
    <property type="match status" value="1"/>
</dbReference>
<dbReference type="InterPro" id="IPR027417">
    <property type="entry name" value="P-loop_NTPase"/>
</dbReference>
<evidence type="ECO:0000259" key="3">
    <source>
        <dbReference type="PROSITE" id="PS51061"/>
    </source>
</evidence>
<keyword evidence="1" id="KW-0547">Nucleotide-binding</keyword>
<dbReference type="SMART" id="SM00393">
    <property type="entry name" value="R3H"/>
    <property type="match status" value="1"/>
</dbReference>
<dbReference type="InterPro" id="IPR058670">
    <property type="entry name" value="PTPase_dom"/>
</dbReference>
<dbReference type="SMART" id="SM00382">
    <property type="entry name" value="AAA"/>
    <property type="match status" value="1"/>
</dbReference>
<dbReference type="CDD" id="cd00009">
    <property type="entry name" value="AAA"/>
    <property type="match status" value="1"/>
</dbReference>
<dbReference type="PANTHER" id="PTHR20953:SF3">
    <property type="entry name" value="P-LOOP CONTAINING NUCLEOSIDE TRIPHOSPHATE HYDROLASES SUPERFAMILY PROTEIN"/>
    <property type="match status" value="1"/>
</dbReference>
<dbReference type="Pfam" id="PF01424">
    <property type="entry name" value="R3H"/>
    <property type="match status" value="1"/>
</dbReference>
<dbReference type="InterPro" id="IPR036867">
    <property type="entry name" value="R3H_dom_sf"/>
</dbReference>
<dbReference type="SUPFAM" id="SSF52540">
    <property type="entry name" value="P-loop containing nucleoside triphosphate hydrolases"/>
    <property type="match status" value="1"/>
</dbReference>
<evidence type="ECO:0000256" key="1">
    <source>
        <dbReference type="ARBA" id="ARBA00022741"/>
    </source>
</evidence>
<dbReference type="Gene3D" id="3.30.1370.50">
    <property type="entry name" value="R3H-like domain"/>
    <property type="match status" value="1"/>
</dbReference>
<evidence type="ECO:0000313" key="4">
    <source>
        <dbReference type="EMBL" id="HGI30721.1"/>
    </source>
</evidence>
<dbReference type="SUPFAM" id="SSF82708">
    <property type="entry name" value="R3H domain"/>
    <property type="match status" value="1"/>
</dbReference>
<organism evidence="4">
    <name type="scientific">Candidatus Caldatribacterium californiense</name>
    <dbReference type="NCBI Taxonomy" id="1454726"/>
    <lineage>
        <taxon>Bacteria</taxon>
        <taxon>Pseudomonadati</taxon>
        <taxon>Atribacterota</taxon>
        <taxon>Atribacteria</taxon>
        <taxon>Atribacterales</taxon>
        <taxon>Candidatus Caldatribacteriaceae</taxon>
        <taxon>Candidatus Caldatribacterium</taxon>
    </lineage>
</organism>
<sequence>MGEQFQGVVDNLDKLFEVLPPHIRKALEEQENIDDLIEIVMDLGRAPEIRFSKGFAVLSERVVEREDIDYVVQRVGMFTRDNRAGIERTLHRISCIRNRLGDIVGLTLRVGRAVYGTIDIIRDVIISGKNILLLGPPGVGKTTKLREVARVLSDEFQKRVIVVDTSNEIAGDGDIPHPAIGRARRMQVSSPERQHDVMIEAVENHMPEVIIVDEIGREEEARAARTIAERGVQLIATAHGTTLENLLFNPTLSDLVGGIQSVILSDEEARRRGTQKAILERKAVPTFDIVVELRDRDTVAIYHDTAQAVDLLLRGYDPEPEIRRRTKEGTVQIAEHRPRREELVGVPREEEPSRRVLGMPEGRMLRVYLFAISKNYMQRAIAQAKAPLEIVDDLNRADLVLTLKSRYRKRGSKIREAENRGIPVHVVRSNTYNQIQKFVHDLFGYSETSPESEDSGLLEAERAARQVLRLGEPVELSPRNAFVRRLQHKIAERYNLFSQSIGEEPFRRVVIYPRSLNKDE</sequence>
<name>A0A7V3YH48_9BACT</name>
<accession>A0A7V3YH48</accession>
<dbReference type="InterPro" id="IPR003593">
    <property type="entry name" value="AAA+_ATPase"/>
</dbReference>
<protein>
    <submittedName>
        <fullName evidence="4">AAA family ATPase</fullName>
    </submittedName>
</protein>
<dbReference type="EMBL" id="DTFV01000074">
    <property type="protein sequence ID" value="HGI30721.1"/>
    <property type="molecule type" value="Genomic_DNA"/>
</dbReference>
<dbReference type="InterPro" id="IPR045735">
    <property type="entry name" value="Spore_III_AA_AAA+_ATPase"/>
</dbReference>
<proteinExistence type="predicted"/>
<feature type="domain" description="R3H" evidence="3">
    <location>
        <begin position="450"/>
        <end position="515"/>
    </location>
</feature>
<comment type="caution">
    <text evidence="4">The sequence shown here is derived from an EMBL/GenBank/DDBJ whole genome shotgun (WGS) entry which is preliminary data.</text>
</comment>
<dbReference type="GO" id="GO:0003676">
    <property type="term" value="F:nucleic acid binding"/>
    <property type="evidence" value="ECO:0007669"/>
    <property type="project" value="UniProtKB-UniRule"/>
</dbReference>
<dbReference type="GO" id="GO:0005524">
    <property type="term" value="F:ATP binding"/>
    <property type="evidence" value="ECO:0007669"/>
    <property type="project" value="UniProtKB-KW"/>
</dbReference>
<gene>
    <name evidence="4" type="ORF">ENV30_05370</name>
</gene>
<dbReference type="Pfam" id="PF19568">
    <property type="entry name" value="Spore_III_AA"/>
    <property type="match status" value="1"/>
</dbReference>
<dbReference type="PROSITE" id="PS51061">
    <property type="entry name" value="R3H"/>
    <property type="match status" value="1"/>
</dbReference>
<dbReference type="Pfam" id="PF25516">
    <property type="entry name" value="PTPase"/>
    <property type="match status" value="1"/>
</dbReference>
<evidence type="ECO:0000256" key="2">
    <source>
        <dbReference type="ARBA" id="ARBA00022840"/>
    </source>
</evidence>
<reference evidence="4" key="1">
    <citation type="journal article" date="2020" name="mSystems">
        <title>Genome- and Community-Level Interaction Insights into Carbon Utilization and Element Cycling Functions of Hydrothermarchaeota in Hydrothermal Sediment.</title>
        <authorList>
            <person name="Zhou Z."/>
            <person name="Liu Y."/>
            <person name="Xu W."/>
            <person name="Pan J."/>
            <person name="Luo Z.H."/>
            <person name="Li M."/>
        </authorList>
    </citation>
    <scope>NUCLEOTIDE SEQUENCE [LARGE SCALE GENOMIC DNA]</scope>
    <source>
        <strain evidence="4">SpSt-747</strain>
    </source>
</reference>